<keyword evidence="1" id="KW-0732">Signal</keyword>
<comment type="caution">
    <text evidence="2">The sequence shown here is derived from an EMBL/GenBank/DDBJ whole genome shotgun (WGS) entry which is preliminary data.</text>
</comment>
<dbReference type="EMBL" id="JACCJC010000096">
    <property type="protein sequence ID" value="KAF6225987.1"/>
    <property type="molecule type" value="Genomic_DNA"/>
</dbReference>
<feature type="signal peptide" evidence="1">
    <location>
        <begin position="1"/>
        <end position="26"/>
    </location>
</feature>
<reference evidence="2 3" key="1">
    <citation type="journal article" date="2020" name="Genomics">
        <title>Complete, high-quality genomes from long-read metagenomic sequencing of two wolf lichen thalli reveals enigmatic genome architecture.</title>
        <authorList>
            <person name="McKenzie S.K."/>
            <person name="Walston R.F."/>
            <person name="Allen J.L."/>
        </authorList>
    </citation>
    <scope>NUCLEOTIDE SEQUENCE [LARGE SCALE GENOMIC DNA]</scope>
    <source>
        <strain evidence="2">WasteWater2</strain>
    </source>
</reference>
<gene>
    <name evidence="2" type="ORF">HO173_012617</name>
</gene>
<protein>
    <submittedName>
        <fullName evidence="2">Uncharacterized protein</fullName>
    </submittedName>
</protein>
<keyword evidence="3" id="KW-1185">Reference proteome</keyword>
<evidence type="ECO:0000256" key="1">
    <source>
        <dbReference type="SAM" id="SignalP"/>
    </source>
</evidence>
<dbReference type="Proteomes" id="UP000578531">
    <property type="component" value="Unassembled WGS sequence"/>
</dbReference>
<accession>A0A8H6CM98</accession>
<dbReference type="OrthoDB" id="5959761at2759"/>
<name>A0A8H6CM98_9LECA</name>
<dbReference type="GeneID" id="59294251"/>
<dbReference type="AlphaFoldDB" id="A0A8H6CM98"/>
<evidence type="ECO:0000313" key="2">
    <source>
        <dbReference type="EMBL" id="KAF6225987.1"/>
    </source>
</evidence>
<proteinExistence type="predicted"/>
<feature type="chain" id="PRO_5034954577" evidence="1">
    <location>
        <begin position="27"/>
        <end position="252"/>
    </location>
</feature>
<evidence type="ECO:0000313" key="3">
    <source>
        <dbReference type="Proteomes" id="UP000578531"/>
    </source>
</evidence>
<sequence>MITSGTLKSVLSLCLALSTTVTPVLSAPTLSETPSAWVPRSLKSLFEPREATCNGVGVLLSNSGATKSFSFWTNADYSRTLLKTVSVNNGDTQFVPLDFGWAGTVQRGDALPATWVEMNMVGEAYGDVSLQQGCDGGATLASTTGGTTQGFTDNINENTDIPAAAFFNPATQGGPCFSGDQCTTTATNVLDSTTGNWWAPRAANTASADYIFEKLGGQNHTEAMQKAFIGTGDSNTTPQVVSTNNCLAVTFY</sequence>
<organism evidence="2 3">
    <name type="scientific">Letharia columbiana</name>
    <dbReference type="NCBI Taxonomy" id="112416"/>
    <lineage>
        <taxon>Eukaryota</taxon>
        <taxon>Fungi</taxon>
        <taxon>Dikarya</taxon>
        <taxon>Ascomycota</taxon>
        <taxon>Pezizomycotina</taxon>
        <taxon>Lecanoromycetes</taxon>
        <taxon>OSLEUM clade</taxon>
        <taxon>Lecanoromycetidae</taxon>
        <taxon>Lecanorales</taxon>
        <taxon>Lecanorineae</taxon>
        <taxon>Parmeliaceae</taxon>
        <taxon>Letharia</taxon>
    </lineage>
</organism>
<dbReference type="RefSeq" id="XP_037158654.1">
    <property type="nucleotide sequence ID" value="XM_037314452.1"/>
</dbReference>